<dbReference type="InterPro" id="IPR047324">
    <property type="entry name" value="LbH_gamma_CA-like"/>
</dbReference>
<dbReference type="Proteomes" id="UP000811545">
    <property type="component" value="Unassembled WGS sequence"/>
</dbReference>
<dbReference type="PANTHER" id="PTHR13061:SF29">
    <property type="entry name" value="GAMMA CARBONIC ANHYDRASE-LIKE 1, MITOCHONDRIAL-RELATED"/>
    <property type="match status" value="1"/>
</dbReference>
<dbReference type="SUPFAM" id="SSF51161">
    <property type="entry name" value="Trimeric LpxA-like enzymes"/>
    <property type="match status" value="1"/>
</dbReference>
<gene>
    <name evidence="1" type="primary">caiE</name>
    <name evidence="1" type="ORF">DDT42_00575</name>
</gene>
<sequence>MIKPFFNRIPTIKGMIYVADEAQIIGSVHLDEGASVWYGAVIRADLNSIYIGKCTNIQEHAVLHPTTEKEVVVGDYVTIGHGAIIHACRVGTGSLIGMNATILDGAEIGDYSIVAAQTVVLTGSIIPPRSLVAGVPGKIIRTLSEEEVENLKIHNSNYHELAKKSLPQVIGGEK</sequence>
<dbReference type="InterPro" id="IPR050484">
    <property type="entry name" value="Transf_Hexapept/Carb_Anhydrase"/>
</dbReference>
<comment type="caution">
    <text evidence="1">The sequence shown here is derived from an EMBL/GenBank/DDBJ whole genome shotgun (WGS) entry which is preliminary data.</text>
</comment>
<reference evidence="1 2" key="1">
    <citation type="journal article" date="2021" name="bioRxiv">
        <title>Unique metabolic strategies in Hadean analogues reveal hints for primordial physiology.</title>
        <authorList>
            <person name="Nobu M.K."/>
            <person name="Nakai R."/>
            <person name="Tamazawa S."/>
            <person name="Mori H."/>
            <person name="Toyoda A."/>
            <person name="Ijiri A."/>
            <person name="Suzuki S."/>
            <person name="Kurokawa K."/>
            <person name="Kamagata Y."/>
            <person name="Tamaki H."/>
        </authorList>
    </citation>
    <scope>NUCLEOTIDE SEQUENCE [LARGE SCALE GENOMIC DNA]</scope>
    <source>
        <strain evidence="1">BS525</strain>
    </source>
</reference>
<dbReference type="AlphaFoldDB" id="A0A9E2BGZ7"/>
<proteinExistence type="predicted"/>
<evidence type="ECO:0000313" key="1">
    <source>
        <dbReference type="EMBL" id="MBT9144727.1"/>
    </source>
</evidence>
<dbReference type="InterPro" id="IPR001451">
    <property type="entry name" value="Hexapep"/>
</dbReference>
<protein>
    <submittedName>
        <fullName evidence="1">Carnitine operon protein CaiE</fullName>
    </submittedName>
</protein>
<dbReference type="Pfam" id="PF00132">
    <property type="entry name" value="Hexapep"/>
    <property type="match status" value="1"/>
</dbReference>
<dbReference type="PANTHER" id="PTHR13061">
    <property type="entry name" value="DYNACTIN SUBUNIT P25"/>
    <property type="match status" value="1"/>
</dbReference>
<dbReference type="CDD" id="cd04645">
    <property type="entry name" value="LbH_gamma_CA_like"/>
    <property type="match status" value="1"/>
</dbReference>
<dbReference type="InterPro" id="IPR011004">
    <property type="entry name" value="Trimer_LpxA-like_sf"/>
</dbReference>
<accession>A0A9E2BGZ7</accession>
<dbReference type="EMBL" id="QLTW01000018">
    <property type="protein sequence ID" value="MBT9144727.1"/>
    <property type="molecule type" value="Genomic_DNA"/>
</dbReference>
<evidence type="ECO:0000313" key="2">
    <source>
        <dbReference type="Proteomes" id="UP000811545"/>
    </source>
</evidence>
<organism evidence="1 2">
    <name type="scientific">Psychracetigena formicireducens</name>
    <dbReference type="NCBI Taxonomy" id="2986056"/>
    <lineage>
        <taxon>Bacteria</taxon>
        <taxon>Bacillati</taxon>
        <taxon>Candidatus Lithacetigenota</taxon>
        <taxon>Candidatus Psychracetigena</taxon>
    </lineage>
</organism>
<name>A0A9E2BGZ7_PSYF1</name>
<dbReference type="Gene3D" id="2.160.10.10">
    <property type="entry name" value="Hexapeptide repeat proteins"/>
    <property type="match status" value="1"/>
</dbReference>